<dbReference type="Pfam" id="PF03848">
    <property type="entry name" value="TehB"/>
    <property type="match status" value="1"/>
</dbReference>
<organism evidence="3 4">
    <name type="scientific">Neisseria animalis</name>
    <dbReference type="NCBI Taxonomy" id="492"/>
    <lineage>
        <taxon>Bacteria</taxon>
        <taxon>Pseudomonadati</taxon>
        <taxon>Pseudomonadota</taxon>
        <taxon>Betaproteobacteria</taxon>
        <taxon>Neisseriales</taxon>
        <taxon>Neisseriaceae</taxon>
        <taxon>Neisseria</taxon>
    </lineage>
</organism>
<dbReference type="GO" id="GO:0032259">
    <property type="term" value="P:methylation"/>
    <property type="evidence" value="ECO:0007669"/>
    <property type="project" value="UniProtKB-KW"/>
</dbReference>
<keyword evidence="4" id="KW-1185">Reference proteome</keyword>
<dbReference type="InterPro" id="IPR014710">
    <property type="entry name" value="RmlC-like_jellyroll"/>
</dbReference>
<keyword evidence="3" id="KW-0489">Methyltransferase</keyword>
<accession>A0A5P3MPU8</accession>
<evidence type="ECO:0000313" key="3">
    <source>
        <dbReference type="EMBL" id="QEY23440.1"/>
    </source>
</evidence>
<dbReference type="Gene3D" id="3.40.50.150">
    <property type="entry name" value="Vaccinia Virus protein VP39"/>
    <property type="match status" value="1"/>
</dbReference>
<dbReference type="CDD" id="cd02440">
    <property type="entry name" value="AdoMet_MTases"/>
    <property type="match status" value="1"/>
</dbReference>
<dbReference type="NCBIfam" id="TIGR00477">
    <property type="entry name" value="tehB"/>
    <property type="match status" value="1"/>
</dbReference>
<feature type="domain" description="Tellurite resistance methyltransferase TehB-like" evidence="1">
    <location>
        <begin position="93"/>
        <end position="284"/>
    </location>
</feature>
<dbReference type="KEGG" id="naq:D0T90_02110"/>
<dbReference type="InterPro" id="IPR015985">
    <property type="entry name" value="TehB-like_dom"/>
</dbReference>
<dbReference type="SUPFAM" id="SSF53335">
    <property type="entry name" value="S-adenosyl-L-methionine-dependent methyltransferases"/>
    <property type="match status" value="1"/>
</dbReference>
<dbReference type="GO" id="GO:0005737">
    <property type="term" value="C:cytoplasm"/>
    <property type="evidence" value="ECO:0007669"/>
    <property type="project" value="InterPro"/>
</dbReference>
<reference evidence="3 4" key="1">
    <citation type="submission" date="2018-08" db="EMBL/GenBank/DDBJ databases">
        <title>Neisseria animalis ATCC 49930 complete genome.</title>
        <authorList>
            <person name="Veseli I.A."/>
            <person name="Mascarenhas dos Santos A.C."/>
            <person name="Buttler R."/>
            <person name="Pombert J.-F."/>
        </authorList>
    </citation>
    <scope>NUCLEOTIDE SEQUENCE [LARGE SCALE GENOMIC DNA]</scope>
    <source>
        <strain evidence="3 4">ATCC 49930</strain>
    </source>
</reference>
<dbReference type="SUPFAM" id="SSF51197">
    <property type="entry name" value="Clavaminate synthase-like"/>
    <property type="match status" value="1"/>
</dbReference>
<dbReference type="PANTHER" id="PTHR43464">
    <property type="entry name" value="METHYLTRANSFERASE"/>
    <property type="match status" value="1"/>
</dbReference>
<keyword evidence="3" id="KW-0808">Transferase</keyword>
<evidence type="ECO:0000313" key="4">
    <source>
        <dbReference type="Proteomes" id="UP000325536"/>
    </source>
</evidence>
<dbReference type="RefSeq" id="WP_123794609.1">
    <property type="nucleotide sequence ID" value="NZ_CP031699.1"/>
</dbReference>
<dbReference type="PIRSF" id="PIRSF005215">
    <property type="entry name" value="TehB"/>
    <property type="match status" value="1"/>
</dbReference>
<dbReference type="NCBIfam" id="NF008405">
    <property type="entry name" value="PRK11207.1"/>
    <property type="match status" value="1"/>
</dbReference>
<dbReference type="Proteomes" id="UP000325536">
    <property type="component" value="Chromosome"/>
</dbReference>
<name>A0A5P3MPU8_NEIAN</name>
<dbReference type="EMBL" id="CP031699">
    <property type="protein sequence ID" value="QEY23440.1"/>
    <property type="molecule type" value="Genomic_DNA"/>
</dbReference>
<evidence type="ECO:0000259" key="1">
    <source>
        <dbReference type="Pfam" id="PF03848"/>
    </source>
</evidence>
<protein>
    <submittedName>
        <fullName evidence="3">SAM-dependent methyltransferase TehB</fullName>
    </submittedName>
</protein>
<dbReference type="InterPro" id="IPR015392">
    <property type="entry name" value="TehB/YeaR-like_dom"/>
</dbReference>
<sequence length="288" mass="32607">MSEQQELLCYRQMPVWTAEDIPAALLERHNTAVGTWGRLVVLQGRLHFIGLDETGAETSVHSLDSNSGDWIIEPQAWHRIEPQSDDVRIQLEFYCEAADYFSKKYGMSATHSAVRAAQDIVPAGKALDMGCGQGRNALFLGLQDFEVTAVDTNPNALHHVAELARQEGLKIRTELYDLNAAALQEDYDYIVATVVLMFLQPERVPHVIADMQAHTRAGGYNLIVSAMDTPDFPCPMPFPFKFQEEELRRCYQDWDILEYREELGAMHAKDEFGNPIQFKFVTMLAKKP</sequence>
<proteinExistence type="predicted"/>
<gene>
    <name evidence="3" type="primary">tehB</name>
    <name evidence="3" type="ORF">D0T90_02110</name>
</gene>
<dbReference type="InterPro" id="IPR014431">
    <property type="entry name" value="Tellurite-R_TehB-2"/>
</dbReference>
<evidence type="ECO:0000259" key="2">
    <source>
        <dbReference type="Pfam" id="PF09313"/>
    </source>
</evidence>
<dbReference type="AlphaFoldDB" id="A0A5P3MPU8"/>
<dbReference type="InterPro" id="IPR004537">
    <property type="entry name" value="Tellurite-R_MeTrfase_TehB"/>
</dbReference>
<dbReference type="GO" id="GO:0008757">
    <property type="term" value="F:S-adenosylmethionine-dependent methyltransferase activity"/>
    <property type="evidence" value="ECO:0007669"/>
    <property type="project" value="InterPro"/>
</dbReference>
<dbReference type="Pfam" id="PF09313">
    <property type="entry name" value="TehB-like"/>
    <property type="match status" value="1"/>
</dbReference>
<dbReference type="GO" id="GO:0046690">
    <property type="term" value="P:response to tellurium ion"/>
    <property type="evidence" value="ECO:0007669"/>
    <property type="project" value="InterPro"/>
</dbReference>
<dbReference type="InterPro" id="IPR029063">
    <property type="entry name" value="SAM-dependent_MTases_sf"/>
</dbReference>
<feature type="domain" description="TehB/YeaR-like" evidence="2">
    <location>
        <begin position="11"/>
        <end position="91"/>
    </location>
</feature>
<dbReference type="Gene3D" id="2.60.120.10">
    <property type="entry name" value="Jelly Rolls"/>
    <property type="match status" value="1"/>
</dbReference>
<dbReference type="OrthoDB" id="9804312at2"/>
<dbReference type="PANTHER" id="PTHR43464:SF49">
    <property type="entry name" value="TELLURITE METHYLTRANSFERASE"/>
    <property type="match status" value="1"/>
</dbReference>
<dbReference type="NCBIfam" id="NF008992">
    <property type="entry name" value="PRK12335.1"/>
    <property type="match status" value="1"/>
</dbReference>